<dbReference type="AlphaFoldDB" id="A0AB37RJL0"/>
<reference evidence="2 3" key="1">
    <citation type="submission" date="2018-10" db="EMBL/GenBank/DDBJ databases">
        <title>Genome sequences of five Lactobacillus pentosus strains isolated from brines of traditionally fermented spanish-style green table olives and differences between them.</title>
        <authorList>
            <person name="Jimenez Diaz R."/>
        </authorList>
    </citation>
    <scope>NUCLEOTIDE SEQUENCE [LARGE SCALE GENOMIC DNA]</scope>
    <source>
        <strain evidence="2 3">IG8</strain>
    </source>
</reference>
<name>A0AB37RJL0_LACPE</name>
<evidence type="ECO:0000313" key="2">
    <source>
        <dbReference type="EMBL" id="RMW54865.1"/>
    </source>
</evidence>
<proteinExistence type="predicted"/>
<keyword evidence="1" id="KW-0472">Membrane</keyword>
<comment type="caution">
    <text evidence="2">The sequence shown here is derived from an EMBL/GenBank/DDBJ whole genome shotgun (WGS) entry which is preliminary data.</text>
</comment>
<gene>
    <name evidence="2" type="ORF">D6U17_08150</name>
</gene>
<sequence>MRGQRTRWWLKGLVIIGISTLILIEGISQWQVAHARQRPPIQLRTTVLMTTGAQPIDTATSVWLLNGRTSNPVLSARVGHLQHDNPKSITSQSYRIKRRAYNVTLIGGVMVGSGVLWLGYHWWRRR</sequence>
<dbReference type="RefSeq" id="WP_122211737.1">
    <property type="nucleotide sequence ID" value="NZ_RDCH01000076.1"/>
</dbReference>
<keyword evidence="1" id="KW-0812">Transmembrane</keyword>
<feature type="transmembrane region" description="Helical" evidence="1">
    <location>
        <begin position="100"/>
        <end position="120"/>
    </location>
</feature>
<keyword evidence="1" id="KW-1133">Transmembrane helix</keyword>
<evidence type="ECO:0000313" key="3">
    <source>
        <dbReference type="Proteomes" id="UP000281061"/>
    </source>
</evidence>
<organism evidence="2 3">
    <name type="scientific">Lactiplantibacillus pentosus</name>
    <name type="common">Lactobacillus pentosus</name>
    <dbReference type="NCBI Taxonomy" id="1589"/>
    <lineage>
        <taxon>Bacteria</taxon>
        <taxon>Bacillati</taxon>
        <taxon>Bacillota</taxon>
        <taxon>Bacilli</taxon>
        <taxon>Lactobacillales</taxon>
        <taxon>Lactobacillaceae</taxon>
        <taxon>Lactiplantibacillus</taxon>
    </lineage>
</organism>
<dbReference type="EMBL" id="RDCL01000052">
    <property type="protein sequence ID" value="RMW54865.1"/>
    <property type="molecule type" value="Genomic_DNA"/>
</dbReference>
<accession>A0AB37RJL0</accession>
<evidence type="ECO:0000256" key="1">
    <source>
        <dbReference type="SAM" id="Phobius"/>
    </source>
</evidence>
<evidence type="ECO:0008006" key="4">
    <source>
        <dbReference type="Google" id="ProtNLM"/>
    </source>
</evidence>
<protein>
    <recommendedName>
        <fullName evidence="4">Cell surface protein</fullName>
    </recommendedName>
</protein>
<dbReference type="Proteomes" id="UP000281061">
    <property type="component" value="Unassembled WGS sequence"/>
</dbReference>